<evidence type="ECO:0000313" key="3">
    <source>
        <dbReference type="EMBL" id="ARC38260.1"/>
    </source>
</evidence>
<comment type="similarity">
    <text evidence="1">Belongs to the LDH2/MDH2 oxidoreductase family.</text>
</comment>
<dbReference type="eggNOG" id="COG2055">
    <property type="taxonomic scope" value="Bacteria"/>
</dbReference>
<organism evidence="3 4">
    <name type="scientific">Paracoccus yeei</name>
    <dbReference type="NCBI Taxonomy" id="147645"/>
    <lineage>
        <taxon>Bacteria</taxon>
        <taxon>Pseudomonadati</taxon>
        <taxon>Pseudomonadota</taxon>
        <taxon>Alphaproteobacteria</taxon>
        <taxon>Rhodobacterales</taxon>
        <taxon>Paracoccaceae</taxon>
        <taxon>Paracoccus</taxon>
    </lineage>
</organism>
<dbReference type="PANTHER" id="PTHR11091:SF0">
    <property type="entry name" value="MALATE DEHYDROGENASE"/>
    <property type="match status" value="1"/>
</dbReference>
<dbReference type="KEGG" id="pye:A6J80_19520"/>
<dbReference type="AlphaFoldDB" id="A0A1V0GWU2"/>
<dbReference type="STRING" id="147645.A6J80_19520"/>
<dbReference type="InterPro" id="IPR043143">
    <property type="entry name" value="Mal/L-sulf/L-lact_DH-like_NADP"/>
</dbReference>
<evidence type="ECO:0000256" key="1">
    <source>
        <dbReference type="ARBA" id="ARBA00006056"/>
    </source>
</evidence>
<dbReference type="Gene3D" id="1.10.1530.10">
    <property type="match status" value="1"/>
</dbReference>
<dbReference type="PANTHER" id="PTHR11091">
    <property type="entry name" value="OXIDOREDUCTASE-RELATED"/>
    <property type="match status" value="1"/>
</dbReference>
<dbReference type="Pfam" id="PF02615">
    <property type="entry name" value="Ldh_2"/>
    <property type="match status" value="1"/>
</dbReference>
<dbReference type="EMBL" id="CP020442">
    <property type="protein sequence ID" value="ARC38260.1"/>
    <property type="molecule type" value="Genomic_DNA"/>
</dbReference>
<dbReference type="SUPFAM" id="SSF89733">
    <property type="entry name" value="L-sulfolactate dehydrogenase-like"/>
    <property type="match status" value="1"/>
</dbReference>
<dbReference type="Gene3D" id="3.30.1370.60">
    <property type="entry name" value="Hypothetical oxidoreductase yiak, domain 2"/>
    <property type="match status" value="1"/>
</dbReference>
<keyword evidence="2" id="KW-0560">Oxidoreductase</keyword>
<protein>
    <submittedName>
        <fullName evidence="3">Ldh family oxidoreductase</fullName>
    </submittedName>
</protein>
<keyword evidence="4" id="KW-1185">Reference proteome</keyword>
<dbReference type="InterPro" id="IPR043144">
    <property type="entry name" value="Mal/L-sulf/L-lact_DH-like_ah"/>
</dbReference>
<dbReference type="RefSeq" id="WP_080622635.1">
    <property type="nucleotide sequence ID" value="NZ_CAWMZI010000001.1"/>
</dbReference>
<dbReference type="GO" id="GO:0016491">
    <property type="term" value="F:oxidoreductase activity"/>
    <property type="evidence" value="ECO:0007669"/>
    <property type="project" value="UniProtKB-KW"/>
</dbReference>
<accession>A0A1V0GWU2</accession>
<name>A0A1V0GWU2_9RHOB</name>
<sequence length="352" mass="36331">MTIKADILRGFSAELFRAAGLADDKAEAVAKYLVEADLMGHTTHGLALAPWYLQSIADGVMTRDGTPETVSDKGAAICWRGKRLPGAWLVAQGVKLACARAREYGTATLVIGDSHHIGALAAYLEDATSQGLMISIASSSPSGAQVAPFGGLKGVFTPDPVAYGIPTPGDPILIDISASITTVNMAQRMIREGRVYDHAWVADATGKPTTDPKAVLEGGTLLPTGGLDHGQKGYGMALSVEAITQGLAGYGRADAPKGTNAAVTISVYDPAAFGGAEAFLKQTGWLVDACLASPPRNPDQPVRLPGQAALARKRKALDQGVALYPGILAGLIEQAGTLSVDVPVVLAAHEAA</sequence>
<reference evidence="3" key="1">
    <citation type="submission" date="2017-12" db="EMBL/GenBank/DDBJ databases">
        <title>FDA dAtabase for Regulatory Grade micrObial Sequences (FDA-ARGOS): Supporting development and validation of Infectious Disease Dx tests.</title>
        <authorList>
            <person name="Campos J."/>
            <person name="Goldberg B."/>
            <person name="Tallon L."/>
            <person name="Sadzewicz L."/>
            <person name="Sengamalay N."/>
            <person name="Ott S."/>
            <person name="Godinez A."/>
            <person name="Nagaraj S."/>
            <person name="Vyas G."/>
            <person name="Aluvathingal J."/>
            <person name="Nadendla S."/>
            <person name="Geyer C."/>
            <person name="Nandy P."/>
            <person name="Hobson J."/>
            <person name="Sichtig H."/>
        </authorList>
    </citation>
    <scope>NUCLEOTIDE SEQUENCE</scope>
    <source>
        <strain evidence="3">FDAARGOS_252</strain>
    </source>
</reference>
<evidence type="ECO:0000256" key="2">
    <source>
        <dbReference type="ARBA" id="ARBA00023002"/>
    </source>
</evidence>
<dbReference type="Proteomes" id="UP000191257">
    <property type="component" value="Chromosome"/>
</dbReference>
<dbReference type="InterPro" id="IPR036111">
    <property type="entry name" value="Mal/L-sulfo/L-lacto_DH-like_sf"/>
</dbReference>
<gene>
    <name evidence="3" type="ORF">A6J80_19520</name>
</gene>
<evidence type="ECO:0000313" key="4">
    <source>
        <dbReference type="Proteomes" id="UP000191257"/>
    </source>
</evidence>
<dbReference type="InterPro" id="IPR003767">
    <property type="entry name" value="Malate/L-lactate_DH-like"/>
</dbReference>
<proteinExistence type="inferred from homology"/>